<dbReference type="Proteomes" id="UP000440498">
    <property type="component" value="Unassembled WGS sequence"/>
</dbReference>
<proteinExistence type="inferred from homology"/>
<feature type="binding site" evidence="2">
    <location>
        <position position="88"/>
    </location>
    <ligand>
        <name>Mg(2+)</name>
        <dbReference type="ChEBI" id="CHEBI:18420"/>
        <label>1</label>
        <note>catalytic</note>
    </ligand>
</feature>
<comment type="similarity">
    <text evidence="1">Belongs to the inositol monophosphatase superfamily.</text>
</comment>
<dbReference type="PRINTS" id="PR00377">
    <property type="entry name" value="IMPHPHTASES"/>
</dbReference>
<keyword evidence="4" id="KW-1185">Reference proteome</keyword>
<dbReference type="PANTHER" id="PTHR20854">
    <property type="entry name" value="INOSITOL MONOPHOSPHATASE"/>
    <property type="match status" value="1"/>
</dbReference>
<dbReference type="RefSeq" id="WP_152839164.1">
    <property type="nucleotide sequence ID" value="NZ_WHUG01000006.1"/>
</dbReference>
<dbReference type="GO" id="GO:0008934">
    <property type="term" value="F:inositol monophosphate 1-phosphatase activity"/>
    <property type="evidence" value="ECO:0007669"/>
    <property type="project" value="TreeGrafter"/>
</dbReference>
<evidence type="ECO:0000256" key="2">
    <source>
        <dbReference type="PIRSR" id="PIRSR600760-2"/>
    </source>
</evidence>
<reference evidence="3 4" key="1">
    <citation type="submission" date="2019-10" db="EMBL/GenBank/DDBJ databases">
        <title>Two novel species isolated from a subtropical stream in China.</title>
        <authorList>
            <person name="Lu H."/>
        </authorList>
    </citation>
    <scope>NUCLEOTIDE SEQUENCE [LARGE SCALE GENOMIC DNA]</scope>
    <source>
        <strain evidence="3 4">FT29W</strain>
    </source>
</reference>
<dbReference type="Gene3D" id="3.40.190.80">
    <property type="match status" value="1"/>
</dbReference>
<evidence type="ECO:0000256" key="1">
    <source>
        <dbReference type="ARBA" id="ARBA00009759"/>
    </source>
</evidence>
<name>A0A6A7N4B6_9BURK</name>
<dbReference type="SUPFAM" id="SSF56655">
    <property type="entry name" value="Carbohydrate phosphatase"/>
    <property type="match status" value="1"/>
</dbReference>
<comment type="caution">
    <text evidence="3">The sequence shown here is derived from an EMBL/GenBank/DDBJ whole genome shotgun (WGS) entry which is preliminary data.</text>
</comment>
<dbReference type="GO" id="GO:0006020">
    <property type="term" value="P:inositol metabolic process"/>
    <property type="evidence" value="ECO:0007669"/>
    <property type="project" value="TreeGrafter"/>
</dbReference>
<dbReference type="Gene3D" id="3.30.540.10">
    <property type="entry name" value="Fructose-1,6-Bisphosphatase, subunit A, domain 1"/>
    <property type="match status" value="1"/>
</dbReference>
<sequence length="270" mass="27595">MQSSHHDAALLARIVTAVQAAGQAIQARYTATARPAGRQDIVDMIAANDAVSLRILREQLTAAHPTAQWDDDESGAGALPDGDWWVVDPVEGAINQVHGLPDWGVTATLVRDNQPLLTAVHLPLSGDTYTAQAGAGAWLNGARLQASAKTELDAAMVGTGQATPGEDGAVLRRIGRSVGAMLAAALVVRVSVPATLQLIQVAAGRQDLFWQYSAVRSGLVAGALLVAEAGGKVTDLDGTPWSLRSAGLLAGGPALATAALAVLAGVEGEA</sequence>
<dbReference type="EMBL" id="WHUG01000006">
    <property type="protein sequence ID" value="MQA39919.1"/>
    <property type="molecule type" value="Genomic_DNA"/>
</dbReference>
<evidence type="ECO:0000313" key="3">
    <source>
        <dbReference type="EMBL" id="MQA39919.1"/>
    </source>
</evidence>
<evidence type="ECO:0000313" key="4">
    <source>
        <dbReference type="Proteomes" id="UP000440498"/>
    </source>
</evidence>
<accession>A0A6A7N4B6</accession>
<dbReference type="Pfam" id="PF00459">
    <property type="entry name" value="Inositol_P"/>
    <property type="match status" value="1"/>
</dbReference>
<dbReference type="GO" id="GO:0007165">
    <property type="term" value="P:signal transduction"/>
    <property type="evidence" value="ECO:0007669"/>
    <property type="project" value="TreeGrafter"/>
</dbReference>
<dbReference type="GO" id="GO:0046872">
    <property type="term" value="F:metal ion binding"/>
    <property type="evidence" value="ECO:0007669"/>
    <property type="project" value="UniProtKB-KW"/>
</dbReference>
<gene>
    <name evidence="3" type="ORF">GEV02_17345</name>
</gene>
<keyword evidence="2" id="KW-0479">Metal-binding</keyword>
<dbReference type="AlphaFoldDB" id="A0A6A7N4B6"/>
<dbReference type="PANTHER" id="PTHR20854:SF4">
    <property type="entry name" value="INOSITOL-1-MONOPHOSPHATASE-RELATED"/>
    <property type="match status" value="1"/>
</dbReference>
<organism evidence="3 4">
    <name type="scientific">Rugamonas aquatica</name>
    <dbReference type="NCBI Taxonomy" id="2743357"/>
    <lineage>
        <taxon>Bacteria</taxon>
        <taxon>Pseudomonadati</taxon>
        <taxon>Pseudomonadota</taxon>
        <taxon>Betaproteobacteria</taxon>
        <taxon>Burkholderiales</taxon>
        <taxon>Oxalobacteraceae</taxon>
        <taxon>Telluria group</taxon>
        <taxon>Rugamonas</taxon>
    </lineage>
</organism>
<protein>
    <submittedName>
        <fullName evidence="3">3'(2'),5'-bisphosphate nucleotidase CysQ</fullName>
    </submittedName>
</protein>
<dbReference type="InterPro" id="IPR000760">
    <property type="entry name" value="Inositol_monophosphatase-like"/>
</dbReference>
<comment type="cofactor">
    <cofactor evidence="2">
        <name>Mg(2+)</name>
        <dbReference type="ChEBI" id="CHEBI:18420"/>
    </cofactor>
</comment>
<keyword evidence="2" id="KW-0460">Magnesium</keyword>
<dbReference type="CDD" id="cd01637">
    <property type="entry name" value="IMPase_like"/>
    <property type="match status" value="1"/>
</dbReference>